<proteinExistence type="predicted"/>
<feature type="compositionally biased region" description="Polar residues" evidence="1">
    <location>
        <begin position="191"/>
        <end position="201"/>
    </location>
</feature>
<evidence type="ECO:0000256" key="1">
    <source>
        <dbReference type="SAM" id="MobiDB-lite"/>
    </source>
</evidence>
<feature type="compositionally biased region" description="Low complexity" evidence="1">
    <location>
        <begin position="97"/>
        <end position="111"/>
    </location>
</feature>
<name>A0AAW3MYM8_9BURK</name>
<feature type="region of interest" description="Disordered" evidence="1">
    <location>
        <begin position="227"/>
        <end position="249"/>
    </location>
</feature>
<organism evidence="4 5">
    <name type="scientific">Burkholderia ubonensis</name>
    <dbReference type="NCBI Taxonomy" id="101571"/>
    <lineage>
        <taxon>Bacteria</taxon>
        <taxon>Pseudomonadati</taxon>
        <taxon>Pseudomonadota</taxon>
        <taxon>Betaproteobacteria</taxon>
        <taxon>Burkholderiales</taxon>
        <taxon>Burkholderiaceae</taxon>
        <taxon>Burkholderia</taxon>
        <taxon>Burkholderia cepacia complex</taxon>
    </lineage>
</organism>
<accession>A0AAW3MYM8</accession>
<dbReference type="EMBL" id="LPBJ01000047">
    <property type="protein sequence ID" value="KVP98100.1"/>
    <property type="molecule type" value="Genomic_DNA"/>
</dbReference>
<evidence type="ECO:0000256" key="2">
    <source>
        <dbReference type="SAM" id="Phobius"/>
    </source>
</evidence>
<keyword evidence="5" id="KW-1185">Reference proteome</keyword>
<feature type="chain" id="PRO_5043845393" evidence="3">
    <location>
        <begin position="23"/>
        <end position="332"/>
    </location>
</feature>
<dbReference type="AlphaFoldDB" id="A0AAW3MYM8"/>
<keyword evidence="3" id="KW-0732">Signal</keyword>
<feature type="compositionally biased region" description="Low complexity" evidence="1">
    <location>
        <begin position="202"/>
        <end position="213"/>
    </location>
</feature>
<protein>
    <submittedName>
        <fullName evidence="4">Uncharacterized protein</fullName>
    </submittedName>
</protein>
<keyword evidence="2" id="KW-0812">Transmembrane</keyword>
<evidence type="ECO:0000313" key="5">
    <source>
        <dbReference type="Proteomes" id="UP000056453"/>
    </source>
</evidence>
<feature type="compositionally biased region" description="Basic and acidic residues" evidence="1">
    <location>
        <begin position="227"/>
        <end position="242"/>
    </location>
</feature>
<feature type="compositionally biased region" description="Low complexity" evidence="1">
    <location>
        <begin position="60"/>
        <end position="69"/>
    </location>
</feature>
<gene>
    <name evidence="4" type="ORF">WJ96_05890</name>
</gene>
<feature type="region of interest" description="Disordered" evidence="1">
    <location>
        <begin position="169"/>
        <end position="215"/>
    </location>
</feature>
<feature type="signal peptide" evidence="3">
    <location>
        <begin position="1"/>
        <end position="22"/>
    </location>
</feature>
<feature type="compositionally biased region" description="Basic and acidic residues" evidence="1">
    <location>
        <begin position="70"/>
        <end position="79"/>
    </location>
</feature>
<dbReference type="Proteomes" id="UP000056453">
    <property type="component" value="Unassembled WGS sequence"/>
</dbReference>
<evidence type="ECO:0000256" key="3">
    <source>
        <dbReference type="SAM" id="SignalP"/>
    </source>
</evidence>
<feature type="transmembrane region" description="Helical" evidence="2">
    <location>
        <begin position="288"/>
        <end position="310"/>
    </location>
</feature>
<sequence>MKKQLILAALSAALLSAPYAEAASGFSRSSSSSSSSSKSVSAPKSSTPSYKPSESKRDYGSYSGFGSSSKKADTPKRETPSYSYNPAPAPQPKPADPYRYAPRAADSAAAPAPAPAKSGFGSEAKSNTGKKIAGVAAATALGGALYAAGANHEAVAAYEAKQKAAEAPAVTDSATAHATTSTKPDTSTTTAQAKVQPATSYQPQAQAHQSQPQVIVVQEAPRYRHDSRDDAYWYQRGRDSAQREQQYQGVSRDYGQMNQPAPGVARAQTTQPVAPAVAAAPASGGPGIGFFLVIGFVILLVFGVLAYAALRSGDIAKAKQAKPVAKKANYTL</sequence>
<feature type="compositionally biased region" description="Low complexity" evidence="1">
    <location>
        <begin position="169"/>
        <end position="190"/>
    </location>
</feature>
<comment type="caution">
    <text evidence="4">The sequence shown here is derived from an EMBL/GenBank/DDBJ whole genome shotgun (WGS) entry which is preliminary data.</text>
</comment>
<keyword evidence="2" id="KW-1133">Transmembrane helix</keyword>
<keyword evidence="2" id="KW-0472">Membrane</keyword>
<feature type="region of interest" description="Disordered" evidence="1">
    <location>
        <begin position="25"/>
        <end position="127"/>
    </location>
</feature>
<reference evidence="4 5" key="1">
    <citation type="submission" date="2015-11" db="EMBL/GenBank/DDBJ databases">
        <title>Expanding the genomic diversity of Burkholderia species for the development of highly accurate diagnostics.</title>
        <authorList>
            <person name="Sahl J."/>
            <person name="Keim P."/>
            <person name="Wagner D."/>
        </authorList>
    </citation>
    <scope>NUCLEOTIDE SEQUENCE [LARGE SCALE GENOMIC DNA]</scope>
    <source>
        <strain evidence="4 5">MSMB1808WGS</strain>
    </source>
</reference>
<feature type="compositionally biased region" description="Low complexity" evidence="1">
    <location>
        <begin position="25"/>
        <end position="49"/>
    </location>
</feature>
<dbReference type="RefSeq" id="WP_059925102.1">
    <property type="nucleotide sequence ID" value="NZ_LPBG01000047.1"/>
</dbReference>
<evidence type="ECO:0000313" key="4">
    <source>
        <dbReference type="EMBL" id="KVP98100.1"/>
    </source>
</evidence>